<dbReference type="InterPro" id="IPR011059">
    <property type="entry name" value="Metal-dep_hydrolase_composite"/>
</dbReference>
<reference evidence="2 3" key="1">
    <citation type="submission" date="2017-08" db="EMBL/GenBank/DDBJ databases">
        <title>Infants hospitalized years apart are colonized by the same room-sourced microbial strains.</title>
        <authorList>
            <person name="Brooks B."/>
            <person name="Olm M.R."/>
            <person name="Firek B.A."/>
            <person name="Baker R."/>
            <person name="Thomas B.C."/>
            <person name="Morowitz M.J."/>
            <person name="Banfield J.F."/>
        </authorList>
    </citation>
    <scope>NUCLEOTIDE SEQUENCE [LARGE SCALE GENOMIC DNA]</scope>
    <source>
        <strain evidence="2">S2_005_003_R2_41</strain>
    </source>
</reference>
<dbReference type="Gene3D" id="2.30.40.10">
    <property type="entry name" value="Urease, subunit C, domain 1"/>
    <property type="match status" value="1"/>
</dbReference>
<comment type="caution">
    <text evidence="2">The sequence shown here is derived from an EMBL/GenBank/DDBJ whole genome shotgun (WGS) entry which is preliminary data.</text>
</comment>
<feature type="non-terminal residue" evidence="2">
    <location>
        <position position="1"/>
    </location>
</feature>
<gene>
    <name evidence="2" type="ORF">DI563_21675</name>
</gene>
<dbReference type="Pfam" id="PF07969">
    <property type="entry name" value="Amidohydro_3"/>
    <property type="match status" value="1"/>
</dbReference>
<name>A0A2W5PPM7_VARPD</name>
<dbReference type="SUPFAM" id="SSF51338">
    <property type="entry name" value="Composite domain of metallo-dependent hydrolases"/>
    <property type="match status" value="1"/>
</dbReference>
<protein>
    <submittedName>
        <fullName evidence="2">D-aminoacylase</fullName>
    </submittedName>
</protein>
<dbReference type="EMBL" id="QFPP01000357">
    <property type="protein sequence ID" value="PZQ67356.1"/>
    <property type="molecule type" value="Genomic_DNA"/>
</dbReference>
<proteinExistence type="predicted"/>
<evidence type="ECO:0000313" key="2">
    <source>
        <dbReference type="EMBL" id="PZQ67356.1"/>
    </source>
</evidence>
<evidence type="ECO:0000313" key="3">
    <source>
        <dbReference type="Proteomes" id="UP000249135"/>
    </source>
</evidence>
<dbReference type="GO" id="GO:0016810">
    <property type="term" value="F:hydrolase activity, acting on carbon-nitrogen (but not peptide) bonds"/>
    <property type="evidence" value="ECO:0007669"/>
    <property type="project" value="InterPro"/>
</dbReference>
<accession>A0A2W5PPM7</accession>
<evidence type="ECO:0000259" key="1">
    <source>
        <dbReference type="Pfam" id="PF07969"/>
    </source>
</evidence>
<dbReference type="InterPro" id="IPR013108">
    <property type="entry name" value="Amidohydro_3"/>
</dbReference>
<sequence length="75" mass="7862">GLTARNFGLEDRGTLAPGKHADIVVFDAATIRDAADYADPTRPAEGIDAVFVNGRLSWQAGAHTGARNGQVITRA</sequence>
<feature type="domain" description="Amidohydrolase 3" evidence="1">
    <location>
        <begin position="3"/>
        <end position="55"/>
    </location>
</feature>
<dbReference type="Proteomes" id="UP000249135">
    <property type="component" value="Unassembled WGS sequence"/>
</dbReference>
<dbReference type="AlphaFoldDB" id="A0A2W5PPM7"/>
<organism evidence="2 3">
    <name type="scientific">Variovorax paradoxus</name>
    <dbReference type="NCBI Taxonomy" id="34073"/>
    <lineage>
        <taxon>Bacteria</taxon>
        <taxon>Pseudomonadati</taxon>
        <taxon>Pseudomonadota</taxon>
        <taxon>Betaproteobacteria</taxon>
        <taxon>Burkholderiales</taxon>
        <taxon>Comamonadaceae</taxon>
        <taxon>Variovorax</taxon>
    </lineage>
</organism>